<evidence type="ECO:0000313" key="2">
    <source>
        <dbReference type="EMBL" id="RLN12245.1"/>
    </source>
</evidence>
<dbReference type="STRING" id="4540.A0A3L6S042"/>
<comment type="caution">
    <text evidence="2">The sequence shown here is derived from an EMBL/GenBank/DDBJ whole genome shotgun (WGS) entry which is preliminary data.</text>
</comment>
<feature type="region of interest" description="Disordered" evidence="1">
    <location>
        <begin position="1"/>
        <end position="29"/>
    </location>
</feature>
<dbReference type="EMBL" id="PQIB02000006">
    <property type="protein sequence ID" value="RLN12245.1"/>
    <property type="molecule type" value="Genomic_DNA"/>
</dbReference>
<organism evidence="2 3">
    <name type="scientific">Panicum miliaceum</name>
    <name type="common">Proso millet</name>
    <name type="synonym">Broomcorn millet</name>
    <dbReference type="NCBI Taxonomy" id="4540"/>
    <lineage>
        <taxon>Eukaryota</taxon>
        <taxon>Viridiplantae</taxon>
        <taxon>Streptophyta</taxon>
        <taxon>Embryophyta</taxon>
        <taxon>Tracheophyta</taxon>
        <taxon>Spermatophyta</taxon>
        <taxon>Magnoliopsida</taxon>
        <taxon>Liliopsida</taxon>
        <taxon>Poales</taxon>
        <taxon>Poaceae</taxon>
        <taxon>PACMAD clade</taxon>
        <taxon>Panicoideae</taxon>
        <taxon>Panicodae</taxon>
        <taxon>Paniceae</taxon>
        <taxon>Panicinae</taxon>
        <taxon>Panicum</taxon>
        <taxon>Panicum sect. Panicum</taxon>
    </lineage>
</organism>
<gene>
    <name evidence="2" type="ORF">C2845_PM09G02040</name>
</gene>
<name>A0A3L6S042_PANMI</name>
<evidence type="ECO:0008006" key="4">
    <source>
        <dbReference type="Google" id="ProtNLM"/>
    </source>
</evidence>
<dbReference type="OrthoDB" id="693469at2759"/>
<evidence type="ECO:0000313" key="3">
    <source>
        <dbReference type="Proteomes" id="UP000275267"/>
    </source>
</evidence>
<protein>
    <recommendedName>
        <fullName evidence="4">Aminotransferase-like plant mobile domain-containing protein</fullName>
    </recommendedName>
</protein>
<sequence length="464" mass="52321">MHIYLGQKGGEHSEDGSSHGGMQGQSARREDVLLESAQGQPEIGNSRLSPGHIYRLMQTFSQLKRDLVTAIGFGGMLCIPNLTKLNLKFSLWLLNQVYVETQTIVLDDSHMIRFFDEDVEKVFGIPCGPRKVDGRDAHVSPESVAFMRSSLGLVDKEPHSLKRVESVLAKELTESSSRLEQECFQIAFVIYVMGHLLAPSLKHDYVSVDYWGALKNADHIIHYNWCNYVVRAVLDAAIKVQSGWHGKGPMTIPGCHLFLQVFYLDNMDLGCYTLPHKVFPRIKEFNSERMRVMIRQSVHSGGPDDICAFAMPRIAESVCYQRRYIERSMSSGEVAKQNWRAASTIPSTSSAHNVEEQQKAGDCTPGVETTPPNKSVPEVVDIGRFLNPGGFYEYLKLKYPDIIGCDVLDLMKRHNAKCVKHYTEHHTMARTYCKHCEDSCDICNEVIPWESSPRCWFGGSETPI</sequence>
<dbReference type="AlphaFoldDB" id="A0A3L6S042"/>
<keyword evidence="3" id="KW-1185">Reference proteome</keyword>
<evidence type="ECO:0000256" key="1">
    <source>
        <dbReference type="SAM" id="MobiDB-lite"/>
    </source>
</evidence>
<reference evidence="3" key="1">
    <citation type="journal article" date="2019" name="Nat. Commun.">
        <title>The genome of broomcorn millet.</title>
        <authorList>
            <person name="Zou C."/>
            <person name="Miki D."/>
            <person name="Li D."/>
            <person name="Tang Q."/>
            <person name="Xiao L."/>
            <person name="Rajput S."/>
            <person name="Deng P."/>
            <person name="Jia W."/>
            <person name="Huang R."/>
            <person name="Zhang M."/>
            <person name="Sun Y."/>
            <person name="Hu J."/>
            <person name="Fu X."/>
            <person name="Schnable P.S."/>
            <person name="Li F."/>
            <person name="Zhang H."/>
            <person name="Feng B."/>
            <person name="Zhu X."/>
            <person name="Liu R."/>
            <person name="Schnable J.C."/>
            <person name="Zhu J.-K."/>
            <person name="Zhang H."/>
        </authorList>
    </citation>
    <scope>NUCLEOTIDE SEQUENCE [LARGE SCALE GENOMIC DNA]</scope>
</reference>
<accession>A0A3L6S042</accession>
<dbReference type="Proteomes" id="UP000275267">
    <property type="component" value="Unassembled WGS sequence"/>
</dbReference>
<dbReference type="PANTHER" id="PTHR34835">
    <property type="entry name" value="OS07G0283600 PROTEIN-RELATED"/>
    <property type="match status" value="1"/>
</dbReference>
<proteinExistence type="predicted"/>
<dbReference type="PANTHER" id="PTHR34835:SF62">
    <property type="entry name" value="AMINOTRANSFERASE-LIKE PLANT MOBILE DOMAIN-CONTAINING PROTEIN"/>
    <property type="match status" value="1"/>
</dbReference>